<accession>A0AAV8V7B4</accession>
<dbReference type="EMBL" id="JANEYG010000397">
    <property type="protein sequence ID" value="KAJ8909845.1"/>
    <property type="molecule type" value="Genomic_DNA"/>
</dbReference>
<feature type="non-terminal residue" evidence="1">
    <location>
        <position position="1"/>
    </location>
</feature>
<protein>
    <submittedName>
        <fullName evidence="1">Uncharacterized protein</fullName>
    </submittedName>
</protein>
<organism evidence="1 2">
    <name type="scientific">Exocentrus adspersus</name>
    <dbReference type="NCBI Taxonomy" id="1586481"/>
    <lineage>
        <taxon>Eukaryota</taxon>
        <taxon>Metazoa</taxon>
        <taxon>Ecdysozoa</taxon>
        <taxon>Arthropoda</taxon>
        <taxon>Hexapoda</taxon>
        <taxon>Insecta</taxon>
        <taxon>Pterygota</taxon>
        <taxon>Neoptera</taxon>
        <taxon>Endopterygota</taxon>
        <taxon>Coleoptera</taxon>
        <taxon>Polyphaga</taxon>
        <taxon>Cucujiformia</taxon>
        <taxon>Chrysomeloidea</taxon>
        <taxon>Cerambycidae</taxon>
        <taxon>Lamiinae</taxon>
        <taxon>Acanthocinini</taxon>
        <taxon>Exocentrus</taxon>
    </lineage>
</organism>
<proteinExistence type="predicted"/>
<name>A0AAV8V7B4_9CUCU</name>
<evidence type="ECO:0000313" key="2">
    <source>
        <dbReference type="Proteomes" id="UP001159042"/>
    </source>
</evidence>
<evidence type="ECO:0000313" key="1">
    <source>
        <dbReference type="EMBL" id="KAJ8909845.1"/>
    </source>
</evidence>
<gene>
    <name evidence="1" type="ORF">NQ315_002851</name>
</gene>
<keyword evidence="2" id="KW-1185">Reference proteome</keyword>
<dbReference type="Proteomes" id="UP001159042">
    <property type="component" value="Unassembled WGS sequence"/>
</dbReference>
<comment type="caution">
    <text evidence="1">The sequence shown here is derived from an EMBL/GenBank/DDBJ whole genome shotgun (WGS) entry which is preliminary data.</text>
</comment>
<sequence>VLHMTDTVDWITGYPPIAAPSCGFRGEKCIKWPIENLRWKFWVKKHIFVKTIEQQLRAKLLLIEKENRPAYEQNRDIGRSLRRAGGVFPNNVFPVKSYSTTNKL</sequence>
<dbReference type="AlphaFoldDB" id="A0AAV8V7B4"/>
<reference evidence="1 2" key="1">
    <citation type="journal article" date="2023" name="Insect Mol. Biol.">
        <title>Genome sequencing provides insights into the evolution of gene families encoding plant cell wall-degrading enzymes in longhorned beetles.</title>
        <authorList>
            <person name="Shin N.R."/>
            <person name="Okamura Y."/>
            <person name="Kirsch R."/>
            <person name="Pauchet Y."/>
        </authorList>
    </citation>
    <scope>NUCLEOTIDE SEQUENCE [LARGE SCALE GENOMIC DNA]</scope>
    <source>
        <strain evidence="1">EAD_L_NR</strain>
    </source>
</reference>